<dbReference type="InterPro" id="IPR050957">
    <property type="entry name" value="BMP_lipoprotein"/>
</dbReference>
<evidence type="ECO:0000256" key="1">
    <source>
        <dbReference type="ARBA" id="ARBA00004193"/>
    </source>
</evidence>
<keyword evidence="6" id="KW-0472">Membrane</keyword>
<evidence type="ECO:0000313" key="12">
    <source>
        <dbReference type="Proteomes" id="UP000823638"/>
    </source>
</evidence>
<reference evidence="11" key="1">
    <citation type="submission" date="2020-10" db="EMBL/GenBank/DDBJ databases">
        <authorList>
            <person name="Gilroy R."/>
        </authorList>
    </citation>
    <scope>NUCLEOTIDE SEQUENCE</scope>
    <source>
        <strain evidence="11">10532</strain>
    </source>
</reference>
<evidence type="ECO:0000256" key="7">
    <source>
        <dbReference type="ARBA" id="ARBA00023139"/>
    </source>
</evidence>
<evidence type="ECO:0000256" key="6">
    <source>
        <dbReference type="ARBA" id="ARBA00023136"/>
    </source>
</evidence>
<feature type="signal peptide" evidence="9">
    <location>
        <begin position="1"/>
        <end position="21"/>
    </location>
</feature>
<dbReference type="Proteomes" id="UP000823638">
    <property type="component" value="Unassembled WGS sequence"/>
</dbReference>
<dbReference type="Gene3D" id="3.40.50.2300">
    <property type="match status" value="2"/>
</dbReference>
<evidence type="ECO:0000256" key="5">
    <source>
        <dbReference type="ARBA" id="ARBA00022729"/>
    </source>
</evidence>
<accession>A0A9D9N2V1</accession>
<keyword evidence="3" id="KW-0813">Transport</keyword>
<name>A0A9D9N2V1_9SPIR</name>
<dbReference type="PANTHER" id="PTHR34296">
    <property type="entry name" value="TRANSCRIPTIONAL ACTIVATOR PROTEIN MED"/>
    <property type="match status" value="1"/>
</dbReference>
<feature type="domain" description="ABC transporter substrate-binding protein PnrA-like" evidence="10">
    <location>
        <begin position="28"/>
        <end position="319"/>
    </location>
</feature>
<dbReference type="EMBL" id="JADIMM010000106">
    <property type="protein sequence ID" value="MBO8458344.1"/>
    <property type="molecule type" value="Genomic_DNA"/>
</dbReference>
<evidence type="ECO:0000256" key="3">
    <source>
        <dbReference type="ARBA" id="ARBA00022448"/>
    </source>
</evidence>
<dbReference type="PANTHER" id="PTHR34296:SF2">
    <property type="entry name" value="ABC TRANSPORTER GUANOSINE-BINDING PROTEIN NUPN"/>
    <property type="match status" value="1"/>
</dbReference>
<evidence type="ECO:0000256" key="8">
    <source>
        <dbReference type="ARBA" id="ARBA00023288"/>
    </source>
</evidence>
<dbReference type="AlphaFoldDB" id="A0A9D9N2V1"/>
<evidence type="ECO:0000313" key="11">
    <source>
        <dbReference type="EMBL" id="MBO8458344.1"/>
    </source>
</evidence>
<keyword evidence="4" id="KW-1003">Cell membrane</keyword>
<dbReference type="Pfam" id="PF02608">
    <property type="entry name" value="Bmp"/>
    <property type="match status" value="1"/>
</dbReference>
<organism evidence="11 12">
    <name type="scientific">Candidatus Gallitreponema excrementavium</name>
    <dbReference type="NCBI Taxonomy" id="2840840"/>
    <lineage>
        <taxon>Bacteria</taxon>
        <taxon>Pseudomonadati</taxon>
        <taxon>Spirochaetota</taxon>
        <taxon>Spirochaetia</taxon>
        <taxon>Spirochaetales</taxon>
        <taxon>Candidatus Gallitreponema</taxon>
    </lineage>
</organism>
<evidence type="ECO:0000256" key="2">
    <source>
        <dbReference type="ARBA" id="ARBA00008610"/>
    </source>
</evidence>
<keyword evidence="8" id="KW-0449">Lipoprotein</keyword>
<dbReference type="GO" id="GO:0005886">
    <property type="term" value="C:plasma membrane"/>
    <property type="evidence" value="ECO:0007669"/>
    <property type="project" value="UniProtKB-SubCell"/>
</dbReference>
<comment type="caution">
    <text evidence="11">The sequence shown here is derived from an EMBL/GenBank/DDBJ whole genome shotgun (WGS) entry which is preliminary data.</text>
</comment>
<gene>
    <name evidence="11" type="ORF">IAA81_09005</name>
</gene>
<feature type="chain" id="PRO_5038604469" evidence="9">
    <location>
        <begin position="22"/>
        <end position="340"/>
    </location>
</feature>
<keyword evidence="5 9" id="KW-0732">Signal</keyword>
<proteinExistence type="inferred from homology"/>
<dbReference type="SUPFAM" id="SSF53822">
    <property type="entry name" value="Periplasmic binding protein-like I"/>
    <property type="match status" value="1"/>
</dbReference>
<dbReference type="PROSITE" id="PS51257">
    <property type="entry name" value="PROKAR_LIPOPROTEIN"/>
    <property type="match status" value="1"/>
</dbReference>
<reference evidence="11" key="2">
    <citation type="journal article" date="2021" name="PeerJ">
        <title>Extensive microbial diversity within the chicken gut microbiome revealed by metagenomics and culture.</title>
        <authorList>
            <person name="Gilroy R."/>
            <person name="Ravi A."/>
            <person name="Getino M."/>
            <person name="Pursley I."/>
            <person name="Horton D.L."/>
            <person name="Alikhan N.F."/>
            <person name="Baker D."/>
            <person name="Gharbi K."/>
            <person name="Hall N."/>
            <person name="Watson M."/>
            <person name="Adriaenssens E.M."/>
            <person name="Foster-Nyarko E."/>
            <person name="Jarju S."/>
            <person name="Secka A."/>
            <person name="Antonio M."/>
            <person name="Oren A."/>
            <person name="Chaudhuri R.R."/>
            <person name="La Ragione R."/>
            <person name="Hildebrand F."/>
            <person name="Pallen M.J."/>
        </authorList>
    </citation>
    <scope>NUCLEOTIDE SEQUENCE</scope>
    <source>
        <strain evidence="11">10532</strain>
    </source>
</reference>
<evidence type="ECO:0000256" key="9">
    <source>
        <dbReference type="SAM" id="SignalP"/>
    </source>
</evidence>
<evidence type="ECO:0000256" key="4">
    <source>
        <dbReference type="ARBA" id="ARBA00022475"/>
    </source>
</evidence>
<dbReference type="InterPro" id="IPR003760">
    <property type="entry name" value="PnrA-like"/>
</dbReference>
<protein>
    <submittedName>
        <fullName evidence="11">BMP family ABC transporter substrate-binding protein</fullName>
    </submittedName>
</protein>
<evidence type="ECO:0000259" key="10">
    <source>
        <dbReference type="Pfam" id="PF02608"/>
    </source>
</evidence>
<dbReference type="InterPro" id="IPR028082">
    <property type="entry name" value="Peripla_BP_I"/>
</dbReference>
<sequence length="340" mass="36691">MNFLKKLFLFLVVAFVFSSCSEESSDGKKNIAVFIPGTTSGSPVYRMLAEGVQKACEETSLGTAVISEAGVNQAEWPAKLTALAASGEFDLIISANPSLPEMCHSISSSFPGQDFIILNGFLSGVENIATVQYNQREQSYLAGYLAGLLSASKDEKYSRGNNKIALIAAQEYPDMNNILLPGYIEGAKAANPQVECVFKVTGSWSDAGKAAEIASSLYRSGVDVILPICGGGNQGVLSSAKENGFFVVWFDDSGYDLAPGYVAGSAIMAQDKLAYEETIKYLNGEIEFGTSRIVGCKEGFIDFDDKNPLFKDSVSEETYTKFMKELNRLRNGDFSLPVNN</sequence>
<keyword evidence="7" id="KW-0564">Palmitate</keyword>
<comment type="subcellular location">
    <subcellularLocation>
        <location evidence="1">Cell membrane</location>
        <topology evidence="1">Lipid-anchor</topology>
    </subcellularLocation>
</comment>
<comment type="similarity">
    <text evidence="2">Belongs to the BMP lipoprotein family.</text>
</comment>